<organism evidence="1 2">
    <name type="scientific">Stutzerimonas stutzeri CCUG 29243</name>
    <dbReference type="NCBI Taxonomy" id="1196835"/>
    <lineage>
        <taxon>Bacteria</taxon>
        <taxon>Pseudomonadati</taxon>
        <taxon>Pseudomonadota</taxon>
        <taxon>Gammaproteobacteria</taxon>
        <taxon>Pseudomonadales</taxon>
        <taxon>Pseudomonadaceae</taxon>
        <taxon>Stutzerimonas</taxon>
    </lineage>
</organism>
<dbReference type="RefSeq" id="WP_014820823.1">
    <property type="nucleotide sequence ID" value="NC_018028.1"/>
</dbReference>
<reference evidence="1 2" key="1">
    <citation type="journal article" date="2012" name="J. Bacteriol.">
        <title>Complete Genome Sequence of the Naphthalene-Degrading Bacterium Pseudomonas stutzeri AN10 (CCUG 29243).</title>
        <authorList>
            <person name="Brunet-Galmes I."/>
            <person name="Busquets A."/>
            <person name="Pena A."/>
            <person name="Gomila M."/>
            <person name="Nogales B."/>
            <person name="Garcia-Valdes E."/>
            <person name="Lalucat J."/>
            <person name="Bennasar A."/>
            <person name="Bosch R."/>
        </authorList>
    </citation>
    <scope>NUCLEOTIDE SEQUENCE [LARGE SCALE GENOMIC DNA]</scope>
    <source>
        <strain evidence="1 2">CCUG 29243</strain>
    </source>
</reference>
<dbReference type="AlphaFoldDB" id="I4CV16"/>
<dbReference type="KEGG" id="psc:A458_13460"/>
<name>I4CV16_STUST</name>
<dbReference type="Proteomes" id="UP000006063">
    <property type="component" value="Chromosome"/>
</dbReference>
<dbReference type="PATRIC" id="fig|1196835.3.peg.2708"/>
<evidence type="ECO:0000313" key="2">
    <source>
        <dbReference type="Proteomes" id="UP000006063"/>
    </source>
</evidence>
<gene>
    <name evidence="1" type="ORF">A458_13460</name>
</gene>
<evidence type="ECO:0000313" key="1">
    <source>
        <dbReference type="EMBL" id="AFM33923.1"/>
    </source>
</evidence>
<accession>I4CV16</accession>
<dbReference type="eggNOG" id="ENOG5032SUN">
    <property type="taxonomic scope" value="Bacteria"/>
</dbReference>
<protein>
    <submittedName>
        <fullName evidence="1">Uncharacterized protein</fullName>
    </submittedName>
</protein>
<dbReference type="EMBL" id="CP003677">
    <property type="protein sequence ID" value="AFM33923.1"/>
    <property type="molecule type" value="Genomic_DNA"/>
</dbReference>
<proteinExistence type="predicted"/>
<sequence length="172" mass="19219">MDLQIDDFYKDAAGGLLMLYQAFPRKVSLYVEDLIGREEPDEFGLPSKRHQSCLGALLWLAEEGYLRYDSTIHFQALDQAVLTEKGFVRLSRAVPGQIADDLSLPPSVLRIQASLAHQLREALKRANSERIAQLARLMFESQSGAPLHPSLHGQATKLEIVARLNSSRAHLI</sequence>
<dbReference type="HOGENOM" id="CLU_144114_0_0_6"/>